<feature type="region of interest" description="Disordered" evidence="1">
    <location>
        <begin position="138"/>
        <end position="195"/>
    </location>
</feature>
<sequence length="195" mass="20887">MERVAAWPLVGLTVTFAATIAFLARGYPYAPVLALTWVAVYSAAAWRPERVSAAALAAVTPAYLSFSSLTAVPDAPEMGVPAPAVLWLLAPVSGGCFGLLPKLGVRDRPQLVVFAYHGGLPIPRGDTAAARAWDGRATGRGADVERQGGDQDRAHRERVDEHAERDQQAELDVEDHRGDGQHHERPGEHDARTPA</sequence>
<organism evidence="3 4">
    <name type="scientific">Microbispora rosea</name>
    <dbReference type="NCBI Taxonomy" id="58117"/>
    <lineage>
        <taxon>Bacteria</taxon>
        <taxon>Bacillati</taxon>
        <taxon>Actinomycetota</taxon>
        <taxon>Actinomycetes</taxon>
        <taxon>Streptosporangiales</taxon>
        <taxon>Streptosporangiaceae</taxon>
        <taxon>Microbispora</taxon>
    </lineage>
</organism>
<feature type="transmembrane region" description="Helical" evidence="2">
    <location>
        <begin position="27"/>
        <end position="46"/>
    </location>
</feature>
<evidence type="ECO:0000313" key="3">
    <source>
        <dbReference type="EMBL" id="SIS17714.1"/>
    </source>
</evidence>
<feature type="transmembrane region" description="Helical" evidence="2">
    <location>
        <begin position="53"/>
        <end position="72"/>
    </location>
</feature>
<keyword evidence="2" id="KW-1133">Transmembrane helix</keyword>
<evidence type="ECO:0000256" key="1">
    <source>
        <dbReference type="SAM" id="MobiDB-lite"/>
    </source>
</evidence>
<name>A0A1N7GYQ2_9ACTN</name>
<dbReference type="Proteomes" id="UP000186096">
    <property type="component" value="Unassembled WGS sequence"/>
</dbReference>
<keyword evidence="2" id="KW-0472">Membrane</keyword>
<reference evidence="4" key="1">
    <citation type="submission" date="2017-01" db="EMBL/GenBank/DDBJ databases">
        <authorList>
            <person name="Varghese N."/>
            <person name="Submissions S."/>
        </authorList>
    </citation>
    <scope>NUCLEOTIDE SEQUENCE [LARGE SCALE GENOMIC DNA]</scope>
    <source>
        <strain evidence="4">ATCC 12950</strain>
    </source>
</reference>
<keyword evidence="4" id="KW-1185">Reference proteome</keyword>
<dbReference type="EMBL" id="FTNI01000034">
    <property type="protein sequence ID" value="SIS17714.1"/>
    <property type="molecule type" value="Genomic_DNA"/>
</dbReference>
<feature type="transmembrane region" description="Helical" evidence="2">
    <location>
        <begin position="84"/>
        <end position="100"/>
    </location>
</feature>
<keyword evidence="2" id="KW-0812">Transmembrane</keyword>
<proteinExistence type="predicted"/>
<feature type="compositionally biased region" description="Basic and acidic residues" evidence="1">
    <location>
        <begin position="142"/>
        <end position="195"/>
    </location>
</feature>
<protein>
    <submittedName>
        <fullName evidence="3">Uncharacterized protein</fullName>
    </submittedName>
</protein>
<gene>
    <name evidence="3" type="ORF">SAMN05421833_13444</name>
</gene>
<dbReference type="AlphaFoldDB" id="A0A1N7GYQ2"/>
<dbReference type="STRING" id="58117.SAMN05421833_13444"/>
<evidence type="ECO:0000313" key="4">
    <source>
        <dbReference type="Proteomes" id="UP000186096"/>
    </source>
</evidence>
<evidence type="ECO:0000256" key="2">
    <source>
        <dbReference type="SAM" id="Phobius"/>
    </source>
</evidence>
<accession>A0A1N7GYQ2</accession>